<evidence type="ECO:0000259" key="11">
    <source>
        <dbReference type="PROSITE" id="PS50928"/>
    </source>
</evidence>
<dbReference type="CDD" id="cd06261">
    <property type="entry name" value="TM_PBP2"/>
    <property type="match status" value="1"/>
</dbReference>
<comment type="subcellular location">
    <subcellularLocation>
        <location evidence="1 9">Cell membrane</location>
        <topology evidence="1 9">Multi-pass membrane protein</topology>
    </subcellularLocation>
</comment>
<dbReference type="PANTHER" id="PTHR30183:SF3">
    <property type="entry name" value="MOLYBDENUM TRANSPORT SYSTEM PERMEASE PROTEIN MODB"/>
    <property type="match status" value="1"/>
</dbReference>
<feature type="compositionally biased region" description="Basic residues" evidence="10">
    <location>
        <begin position="1"/>
        <end position="15"/>
    </location>
</feature>
<evidence type="ECO:0000313" key="13">
    <source>
        <dbReference type="Proteomes" id="UP000656804"/>
    </source>
</evidence>
<feature type="transmembrane region" description="Helical" evidence="9">
    <location>
        <begin position="204"/>
        <end position="225"/>
    </location>
</feature>
<keyword evidence="7 9" id="KW-1133">Transmembrane helix</keyword>
<dbReference type="PROSITE" id="PS50928">
    <property type="entry name" value="ABC_TM1"/>
    <property type="match status" value="1"/>
</dbReference>
<dbReference type="GO" id="GO:0005886">
    <property type="term" value="C:plasma membrane"/>
    <property type="evidence" value="ECO:0007669"/>
    <property type="project" value="UniProtKB-SubCell"/>
</dbReference>
<accession>A0A930Y7M8</accession>
<dbReference type="Gene3D" id="1.10.3720.10">
    <property type="entry name" value="MetI-like"/>
    <property type="match status" value="1"/>
</dbReference>
<comment type="caution">
    <text evidence="12">The sequence shown here is derived from an EMBL/GenBank/DDBJ whole genome shotgun (WGS) entry which is preliminary data.</text>
</comment>
<dbReference type="InterPro" id="IPR035906">
    <property type="entry name" value="MetI-like_sf"/>
</dbReference>
<dbReference type="EMBL" id="JADIVZ010000013">
    <property type="protein sequence ID" value="MBF4163595.1"/>
    <property type="molecule type" value="Genomic_DNA"/>
</dbReference>
<protein>
    <submittedName>
        <fullName evidence="12">Molybdate ABC transporter permease subunit</fullName>
    </submittedName>
</protein>
<keyword evidence="5" id="KW-0500">Molybdenum</keyword>
<keyword evidence="4" id="KW-1003">Cell membrane</keyword>
<comment type="similarity">
    <text evidence="2">Belongs to the binding-protein-dependent transport system permease family. CysTW subfamily.</text>
</comment>
<keyword evidence="3 9" id="KW-0813">Transport</keyword>
<dbReference type="SUPFAM" id="SSF161098">
    <property type="entry name" value="MetI-like"/>
    <property type="match status" value="1"/>
</dbReference>
<dbReference type="InterPro" id="IPR000515">
    <property type="entry name" value="MetI-like"/>
</dbReference>
<feature type="transmembrane region" description="Helical" evidence="9">
    <location>
        <begin position="308"/>
        <end position="328"/>
    </location>
</feature>
<evidence type="ECO:0000256" key="3">
    <source>
        <dbReference type="ARBA" id="ARBA00022448"/>
    </source>
</evidence>
<keyword evidence="13" id="KW-1185">Reference proteome</keyword>
<evidence type="ECO:0000256" key="2">
    <source>
        <dbReference type="ARBA" id="ARBA00007069"/>
    </source>
</evidence>
<evidence type="ECO:0000256" key="9">
    <source>
        <dbReference type="RuleBase" id="RU363032"/>
    </source>
</evidence>
<dbReference type="Proteomes" id="UP000656804">
    <property type="component" value="Unassembled WGS sequence"/>
</dbReference>
<dbReference type="Pfam" id="PF00528">
    <property type="entry name" value="BPD_transp_1"/>
    <property type="match status" value="1"/>
</dbReference>
<evidence type="ECO:0000256" key="10">
    <source>
        <dbReference type="SAM" id="MobiDB-lite"/>
    </source>
</evidence>
<evidence type="ECO:0000256" key="6">
    <source>
        <dbReference type="ARBA" id="ARBA00022692"/>
    </source>
</evidence>
<name>A0A930Y7M8_9ACTN</name>
<evidence type="ECO:0000256" key="5">
    <source>
        <dbReference type="ARBA" id="ARBA00022505"/>
    </source>
</evidence>
<dbReference type="AlphaFoldDB" id="A0A930Y7M8"/>
<keyword evidence="8 9" id="KW-0472">Membrane</keyword>
<keyword evidence="6 9" id="KW-0812">Transmembrane</keyword>
<dbReference type="InterPro" id="IPR011867">
    <property type="entry name" value="ModB_ABC"/>
</dbReference>
<evidence type="ECO:0000256" key="8">
    <source>
        <dbReference type="ARBA" id="ARBA00023136"/>
    </source>
</evidence>
<organism evidence="12 13">
    <name type="scientific">Nocardioides acrostichi</name>
    <dbReference type="NCBI Taxonomy" id="2784339"/>
    <lineage>
        <taxon>Bacteria</taxon>
        <taxon>Bacillati</taxon>
        <taxon>Actinomycetota</taxon>
        <taxon>Actinomycetes</taxon>
        <taxon>Propionibacteriales</taxon>
        <taxon>Nocardioidaceae</taxon>
        <taxon>Nocardioides</taxon>
    </lineage>
</organism>
<sequence length="336" mass="35705">MRLLHRCRRRRRRRQGVPGAGFGRRDHLLSHRCAATVRPLRPGPGVRRPRDLEAGPQRAGEGGLRRPVSGTRPSAPGAGRAPLVLVLPGAIAAVLLVLPLITLVATTPWRDLPDQLGSTVVHQALWLSLETSLLTVALCAVLGTPLAWLLARVEFPGRSLLRAAVAVPLVLPPVVAGVALLSALGRSGVLGRPLLDGFGLTLPYTTPAVVIAHTFVAMPFFVLSVEGALRTAGERFDVVAATLGATRWTTFRRVTLPLALPGLVAGGVLAWARSLGEFGATITFAGNYPGTTQTMPSLIYTELQADRGAAQSLSMILLAVSILVLAALRQRWLRPL</sequence>
<gene>
    <name evidence="12" type="primary">modB</name>
    <name evidence="12" type="ORF">ISG29_18075</name>
</gene>
<feature type="region of interest" description="Disordered" evidence="10">
    <location>
        <begin position="39"/>
        <end position="75"/>
    </location>
</feature>
<feature type="transmembrane region" description="Helical" evidence="9">
    <location>
        <begin position="82"/>
        <end position="105"/>
    </location>
</feature>
<reference evidence="12" key="1">
    <citation type="submission" date="2020-11" db="EMBL/GenBank/DDBJ databases">
        <title>Nocardioides sp. CBS4Y-1, whole genome shotgun sequence.</title>
        <authorList>
            <person name="Tuo L."/>
        </authorList>
    </citation>
    <scope>NUCLEOTIDE SEQUENCE</scope>
    <source>
        <strain evidence="12">CBS4Y-1</strain>
    </source>
</reference>
<dbReference type="NCBIfam" id="TIGR02141">
    <property type="entry name" value="modB_ABC"/>
    <property type="match status" value="1"/>
</dbReference>
<dbReference type="PANTHER" id="PTHR30183">
    <property type="entry name" value="MOLYBDENUM TRANSPORT SYSTEM PERMEASE PROTEIN MODB"/>
    <property type="match status" value="1"/>
</dbReference>
<dbReference type="InterPro" id="IPR006469">
    <property type="entry name" value="NifC_ABC_porter"/>
</dbReference>
<dbReference type="GO" id="GO:0015098">
    <property type="term" value="F:molybdate ion transmembrane transporter activity"/>
    <property type="evidence" value="ECO:0007669"/>
    <property type="project" value="InterPro"/>
</dbReference>
<evidence type="ECO:0000256" key="4">
    <source>
        <dbReference type="ARBA" id="ARBA00022475"/>
    </source>
</evidence>
<evidence type="ECO:0000256" key="1">
    <source>
        <dbReference type="ARBA" id="ARBA00004651"/>
    </source>
</evidence>
<feature type="domain" description="ABC transmembrane type-1" evidence="11">
    <location>
        <begin position="125"/>
        <end position="328"/>
    </location>
</feature>
<feature type="transmembrane region" description="Helical" evidence="9">
    <location>
        <begin position="163"/>
        <end position="184"/>
    </location>
</feature>
<evidence type="ECO:0000256" key="7">
    <source>
        <dbReference type="ARBA" id="ARBA00022989"/>
    </source>
</evidence>
<proteinExistence type="inferred from homology"/>
<feature type="transmembrane region" description="Helical" evidence="9">
    <location>
        <begin position="125"/>
        <end position="151"/>
    </location>
</feature>
<feature type="region of interest" description="Disordered" evidence="10">
    <location>
        <begin position="1"/>
        <end position="23"/>
    </location>
</feature>
<evidence type="ECO:0000313" key="12">
    <source>
        <dbReference type="EMBL" id="MBF4163595.1"/>
    </source>
</evidence>
<feature type="transmembrane region" description="Helical" evidence="9">
    <location>
        <begin position="254"/>
        <end position="272"/>
    </location>
</feature>
<dbReference type="NCBIfam" id="TIGR01581">
    <property type="entry name" value="Mo_ABC_porter"/>
    <property type="match status" value="1"/>
</dbReference>